<dbReference type="PANTHER" id="PTHR45725:SF1">
    <property type="entry name" value="DISHEVELLED ASSOCIATED ACTIVATOR OF MORPHOGENESIS, ISOFORM D"/>
    <property type="match status" value="1"/>
</dbReference>
<dbReference type="SUPFAM" id="SSF101447">
    <property type="entry name" value="Formin homology 2 domain (FH2 domain)"/>
    <property type="match status" value="1"/>
</dbReference>
<proteinExistence type="predicted"/>
<feature type="compositionally biased region" description="Low complexity" evidence="1">
    <location>
        <begin position="254"/>
        <end position="271"/>
    </location>
</feature>
<feature type="region of interest" description="Disordered" evidence="1">
    <location>
        <begin position="1558"/>
        <end position="1598"/>
    </location>
</feature>
<dbReference type="InterPro" id="IPR042201">
    <property type="entry name" value="FH2_Formin_sf"/>
</dbReference>
<feature type="compositionally biased region" description="Low complexity" evidence="1">
    <location>
        <begin position="1570"/>
        <end position="1584"/>
    </location>
</feature>
<dbReference type="PANTHER" id="PTHR45725">
    <property type="entry name" value="FORMIN HOMOLOGY 2 FAMILY MEMBER"/>
    <property type="match status" value="1"/>
</dbReference>
<dbReference type="SUPFAM" id="SSF50729">
    <property type="entry name" value="PH domain-like"/>
    <property type="match status" value="1"/>
</dbReference>
<feature type="region of interest" description="Disordered" evidence="1">
    <location>
        <begin position="1272"/>
        <end position="1295"/>
    </location>
</feature>
<feature type="compositionally biased region" description="Basic and acidic residues" evidence="1">
    <location>
        <begin position="1228"/>
        <end position="1244"/>
    </location>
</feature>
<dbReference type="Gene3D" id="1.20.58.2220">
    <property type="entry name" value="Formin, FH2 domain"/>
    <property type="match status" value="1"/>
</dbReference>
<accession>A0ABD3M3C9</accession>
<dbReference type="Pfam" id="PF00169">
    <property type="entry name" value="PH"/>
    <property type="match status" value="1"/>
</dbReference>
<feature type="region of interest" description="Disordered" evidence="1">
    <location>
        <begin position="583"/>
        <end position="606"/>
    </location>
</feature>
<dbReference type="Pfam" id="PF10152">
    <property type="entry name" value="CCDC53"/>
    <property type="match status" value="3"/>
</dbReference>
<gene>
    <name evidence="4" type="ORF">ACHAWU_004183</name>
</gene>
<feature type="region of interest" description="Disordered" evidence="1">
    <location>
        <begin position="1480"/>
        <end position="1511"/>
    </location>
</feature>
<dbReference type="SMART" id="SM00233">
    <property type="entry name" value="PH"/>
    <property type="match status" value="1"/>
</dbReference>
<dbReference type="PROSITE" id="PS51444">
    <property type="entry name" value="FH2"/>
    <property type="match status" value="1"/>
</dbReference>
<dbReference type="InterPro" id="IPR015425">
    <property type="entry name" value="FH2_Formin"/>
</dbReference>
<dbReference type="Pfam" id="PF02181">
    <property type="entry name" value="FH2"/>
    <property type="match status" value="1"/>
</dbReference>
<dbReference type="InterPro" id="IPR019309">
    <property type="entry name" value="WASHC3"/>
</dbReference>
<dbReference type="Gene3D" id="2.30.29.30">
    <property type="entry name" value="Pleckstrin-homology domain (PH domain)/Phosphotyrosine-binding domain (PTB)"/>
    <property type="match status" value="1"/>
</dbReference>
<evidence type="ECO:0008006" key="6">
    <source>
        <dbReference type="Google" id="ProtNLM"/>
    </source>
</evidence>
<evidence type="ECO:0000256" key="1">
    <source>
        <dbReference type="SAM" id="MobiDB-lite"/>
    </source>
</evidence>
<protein>
    <recommendedName>
        <fullName evidence="6">FH2 domain-containing protein</fullName>
    </recommendedName>
</protein>
<feature type="region of interest" description="Disordered" evidence="1">
    <location>
        <begin position="1219"/>
        <end position="1251"/>
    </location>
</feature>
<feature type="region of interest" description="Disordered" evidence="1">
    <location>
        <begin position="712"/>
        <end position="744"/>
    </location>
</feature>
<evidence type="ECO:0000313" key="4">
    <source>
        <dbReference type="EMBL" id="KAL3758102.1"/>
    </source>
</evidence>
<feature type="compositionally biased region" description="Basic and acidic residues" evidence="1">
    <location>
        <begin position="511"/>
        <end position="521"/>
    </location>
</feature>
<dbReference type="InterPro" id="IPR011993">
    <property type="entry name" value="PH-like_dom_sf"/>
</dbReference>
<feature type="region of interest" description="Disordered" evidence="1">
    <location>
        <begin position="119"/>
        <end position="174"/>
    </location>
</feature>
<feature type="compositionally biased region" description="Basic and acidic residues" evidence="1">
    <location>
        <begin position="127"/>
        <end position="136"/>
    </location>
</feature>
<dbReference type="PROSITE" id="PS50003">
    <property type="entry name" value="PH_DOMAIN"/>
    <property type="match status" value="1"/>
</dbReference>
<feature type="domain" description="FH2" evidence="3">
    <location>
        <begin position="742"/>
        <end position="1183"/>
    </location>
</feature>
<feature type="compositionally biased region" description="Basic and acidic residues" evidence="1">
    <location>
        <begin position="1629"/>
        <end position="1644"/>
    </location>
</feature>
<name>A0ABD3M3C9_9STRA</name>
<feature type="region of interest" description="Disordered" evidence="1">
    <location>
        <begin position="491"/>
        <end position="521"/>
    </location>
</feature>
<feature type="region of interest" description="Disordered" evidence="1">
    <location>
        <begin position="248"/>
        <end position="271"/>
    </location>
</feature>
<feature type="compositionally biased region" description="Polar residues" evidence="1">
    <location>
        <begin position="491"/>
        <end position="507"/>
    </location>
</feature>
<keyword evidence="5" id="KW-1185">Reference proteome</keyword>
<dbReference type="InterPro" id="IPR051425">
    <property type="entry name" value="Formin_Homology"/>
</dbReference>
<feature type="domain" description="PH" evidence="2">
    <location>
        <begin position="214"/>
        <end position="350"/>
    </location>
</feature>
<evidence type="ECO:0000259" key="3">
    <source>
        <dbReference type="PROSITE" id="PS51444"/>
    </source>
</evidence>
<comment type="caution">
    <text evidence="4">The sequence shown here is derived from an EMBL/GenBank/DDBJ whole genome shotgun (WGS) entry which is preliminary data.</text>
</comment>
<evidence type="ECO:0000259" key="2">
    <source>
        <dbReference type="PROSITE" id="PS50003"/>
    </source>
</evidence>
<sequence length="1819" mass="199971">MAGAAAAAAAAGRAGAGGVPLKHDPEYTLYYRMLRYGFTLNAVRSALHKDGKIDITRLDPERPVDRQKMPIGMLVPSSSALSGGAAAGAAAKTKTTTGLEVNEYGLLTDKGWEMALESAQKALQGSEDTKTKDNSRIKKSPAYRKRKEASSNTDKSSSSIVVGKGGKKKEGATSMDYSNNAAVGTVPPWLLHKSTTIIANAEHHGSSRSSRSSGILLEGWLHKRTRHGRWVKRWYLIDSSGIYYTHSPPPPPSCSKKSSSSPSSSSSSSLASKKKMKYIKLVDARSLLVCTKNNIRSSTNPKEFELLCPSSPTSAMLASASSRKHVVATLKASTVSEVDMWIDAIDCVCERLRLVDEVVVGSSSTGAAVAAAGRIFPERECISTSASSQSQRKTTHIISSSTSSCQMDTRLTMNHHPYSQPNNLLQSRDTLETLASSDDSFDVFEEKCDDHNNNNIISRQHSVMNDYCQSKLNEEFGTDLIKAVDDLTRLTSTTQGERNNCSSSSKPSKTHLTDLKQSKDDSMDVDNAAILDGTDGDGDEPILKLDPKYQKYYAMMKMGLPKEVAQHAMKRDQLDPSILDLDPEKSLRSQKVTSKESKVHDGEGLPLKDDPKYSKYFKMMKMGLPIEAAKHAMKRDQLDSSILDLDPEKSLSSQIQSNGGEDTAIGVPLMEDPKYAKYFQMMKIGLPKEVTQHAMVRDQLDPQILNMDPERSFASQTRPFTPPSASEDGKLYPSSDQIGSLKITKGKPTLRRKKVYWNKIDAREGNIWSVLEKLEPTLKHDPVEFERLFSQSIDAEREKEQNEASRSTTSLTAKNVKVIDSKRGMNGDIILRKLKLEPAQVASMVENLDCSQLDSIELRTLYEFMPTEEESKGLTVYMDDSKSRDDAFLNLTPCEQFMVAMKDLKDGERKLQSMIFISEFQGKMAELRWDVGHLSAACEELRMSKRFQMLLAIILRLVNKINSGGDDDAVIACGFSLDSLSKLGETKAFDNKTTVLHYLVRVVRESNKDILKFQEEIKSVVLAKNVVMERLLSSVKQLCEESRIVAETAAIYGEDYRKSLNDPHQKDKFSNMKSQRESVKEMRQMVTFLSEEDVPLGKTNSTHCERFSVFSKLELQKALGAIKEANQKYISLLEYFGEDMKSPQAFFGMIDQFMERFDQAADLIETEEQASQKSARQALAKEAKLRVKSALNCASDGGNFVNARKEGDDDDILSGDNLQPILSGIPKPSDKDYPDMSPECHDNDESAAAASTARPLTLNNAMRTVETTPVLNEAEGTGGDGISRRTASFGVEGDEDKPVMSTVATRENIDQSQSLMKWFPQSSIPTQTGGMSKVTTMAERRQNFLACHPSKLSISSPNIGTVSIADMAAAAARRRSGGLSLGINVTAINVTAVADAAAHQSEGMVQEKAGARLVEDDSKRNRLLAMQKENDDRDCSVFDVSTRQQEYLASFQKKQQLRQEGPQKENIGRVEQMKLALEEARQQKQEIGKAHTNNSESSKHDGLPNIAPRKPWPPLAAYPPGLEKEQSDGIKTISTSSLGGAGHTGQKSLPCLITLESHSAHPPREPNCMQSSAAEAPQPSQAHPCYSERRQLQSENRPVQSTNIAALIALREAARPSGMNSATITISSEHRKEVGKRIARKSNENETSSSAATPTLMNIAAMAAEVARKKKEKQRSEQSGTVELGDGTKNWDSAEQRKEVEAHSLLAETEVLQRRFVGGEGTSTKIRSSSATNQHHDAEYNTRFPNAPCQNPPLQAGSQKAHTNQGKLLAAVSHVAIQKSQRSLADRKPSKLSLAVAAAAQQRSSPNAVPCQLSFHSSQ</sequence>
<feature type="region of interest" description="Disordered" evidence="1">
    <location>
        <begin position="1629"/>
        <end position="1696"/>
    </location>
</feature>
<dbReference type="SMART" id="SM00498">
    <property type="entry name" value="FH2"/>
    <property type="match status" value="1"/>
</dbReference>
<reference evidence="4 5" key="1">
    <citation type="submission" date="2024-10" db="EMBL/GenBank/DDBJ databases">
        <title>Updated reference genomes for cyclostephanoid diatoms.</title>
        <authorList>
            <person name="Roberts W.R."/>
            <person name="Alverson A.J."/>
        </authorList>
    </citation>
    <scope>NUCLEOTIDE SEQUENCE [LARGE SCALE GENOMIC DNA]</scope>
    <source>
        <strain evidence="4 5">AJA232-27</strain>
    </source>
</reference>
<feature type="compositionally biased region" description="Basic residues" evidence="1">
    <location>
        <begin position="137"/>
        <end position="147"/>
    </location>
</feature>
<dbReference type="EMBL" id="JALLBG020000240">
    <property type="protein sequence ID" value="KAL3758102.1"/>
    <property type="molecule type" value="Genomic_DNA"/>
</dbReference>
<dbReference type="InterPro" id="IPR001849">
    <property type="entry name" value="PH_domain"/>
</dbReference>
<feature type="compositionally biased region" description="Polar residues" evidence="1">
    <location>
        <begin position="1645"/>
        <end position="1656"/>
    </location>
</feature>
<feature type="compositionally biased region" description="Basic and acidic residues" evidence="1">
    <location>
        <begin position="1480"/>
        <end position="1489"/>
    </location>
</feature>
<evidence type="ECO:0000313" key="5">
    <source>
        <dbReference type="Proteomes" id="UP001530293"/>
    </source>
</evidence>
<dbReference type="Proteomes" id="UP001530293">
    <property type="component" value="Unassembled WGS sequence"/>
</dbReference>
<organism evidence="4 5">
    <name type="scientific">Discostella pseudostelligera</name>
    <dbReference type="NCBI Taxonomy" id="259834"/>
    <lineage>
        <taxon>Eukaryota</taxon>
        <taxon>Sar</taxon>
        <taxon>Stramenopiles</taxon>
        <taxon>Ochrophyta</taxon>
        <taxon>Bacillariophyta</taxon>
        <taxon>Coscinodiscophyceae</taxon>
        <taxon>Thalassiosirophycidae</taxon>
        <taxon>Stephanodiscales</taxon>
        <taxon>Stephanodiscaceae</taxon>
        <taxon>Discostella</taxon>
    </lineage>
</organism>